<evidence type="ECO:0000256" key="1">
    <source>
        <dbReference type="ARBA" id="ARBA00003273"/>
    </source>
</evidence>
<dbReference type="InterPro" id="IPR045175">
    <property type="entry name" value="M28_fam"/>
</dbReference>
<dbReference type="PANTHER" id="PTHR12147">
    <property type="entry name" value="METALLOPEPTIDASE M28 FAMILY MEMBER"/>
    <property type="match status" value="1"/>
</dbReference>
<organism evidence="12 13">
    <name type="scientific">Novosphingobium aquae</name>
    <dbReference type="NCBI Taxonomy" id="3133435"/>
    <lineage>
        <taxon>Bacteria</taxon>
        <taxon>Pseudomonadati</taxon>
        <taxon>Pseudomonadota</taxon>
        <taxon>Alphaproteobacteria</taxon>
        <taxon>Sphingomonadales</taxon>
        <taxon>Sphingomonadaceae</taxon>
        <taxon>Novosphingobium</taxon>
    </lineage>
</organism>
<keyword evidence="7 10" id="KW-1133">Transmembrane helix</keyword>
<dbReference type="InterPro" id="IPR001261">
    <property type="entry name" value="ArgE/DapE_CS"/>
</dbReference>
<feature type="domain" description="Peptidase M28" evidence="11">
    <location>
        <begin position="109"/>
        <end position="298"/>
    </location>
</feature>
<keyword evidence="5" id="KW-0926">Vacuole</keyword>
<reference evidence="12 13" key="1">
    <citation type="submission" date="2024-03" db="EMBL/GenBank/DDBJ databases">
        <authorList>
            <person name="Jo J.-H."/>
        </authorList>
    </citation>
    <scope>NUCLEOTIDE SEQUENCE [LARGE SCALE GENOMIC DNA]</scope>
    <source>
        <strain evidence="12 13">AS3R-12</strain>
    </source>
</reference>
<protein>
    <recommendedName>
        <fullName evidence="4">Vacuolar membrane protease</fullName>
    </recommendedName>
    <alternativeName>
        <fullName evidence="9">FXNA-related family protease 1</fullName>
    </alternativeName>
</protein>
<name>A0ABU8S5B9_9SPHN</name>
<comment type="similarity">
    <text evidence="3">Belongs to the peptidase M28 family.</text>
</comment>
<keyword evidence="8" id="KW-0325">Glycoprotein</keyword>
<evidence type="ECO:0000313" key="12">
    <source>
        <dbReference type="EMBL" id="MEJ6009150.1"/>
    </source>
</evidence>
<proteinExistence type="inferred from homology"/>
<feature type="transmembrane region" description="Helical" evidence="10">
    <location>
        <begin position="523"/>
        <end position="542"/>
    </location>
</feature>
<dbReference type="EMBL" id="JBBHJY010000001">
    <property type="protein sequence ID" value="MEJ6009150.1"/>
    <property type="molecule type" value="Genomic_DNA"/>
</dbReference>
<sequence>MKLWTGFALAVAAALVLAIIGTTPPGPLPANSAAQDFSAARAMADVRVIAARPHATGTPENAEVRRHIVERLRAMGLETRETLLPLPPRATERMKGWSKGVHAPTEMVNIVGVLPGKDRSLPAVALMAHHDTVWGSPGASDDTAGVATILETVRAVRQRGLAKRDLIVILTDAEEIGLSGAEAFFASDPIRDRVGTIVNMEARGGGGRTTLFETSPGNGAAVALYADAVSRPGASSLATFIYSVLPNDTDLSVSLRASKPGYNFAFIGRPGLYHSPKAAPDALDQGALQDMGGQVLALTDALLRADQLPESAPDVVFFDVFGLFLVSYPVWIGWLMVGVIVLGLGYAARGLRGKQMAEGAARMVLLILGAALALFLLNLLSGAGRGANYYDRLAAIPLLEGMTAAACIGLFLLLFRIQQINARQIGAALPLLLIGVGAQAFAPTAAYVVLVPLVLVVLAINLKGAAAKIAGAFVAALVLGYELYLGHFVLQGVGPTMPFAAVLQLALASLAVLLAWPGLGKPIGRQLALAALALAVVISLWVRLDPIADTIAVYSSDKAVEPIPITKPAA</sequence>
<dbReference type="SUPFAM" id="SSF53187">
    <property type="entry name" value="Zn-dependent exopeptidases"/>
    <property type="match status" value="1"/>
</dbReference>
<dbReference type="PANTHER" id="PTHR12147:SF58">
    <property type="entry name" value="VACUOLAR MEMBRANE PROTEASE"/>
    <property type="match status" value="1"/>
</dbReference>
<dbReference type="InterPro" id="IPR007484">
    <property type="entry name" value="Peptidase_M28"/>
</dbReference>
<keyword evidence="6" id="KW-0378">Hydrolase</keyword>
<dbReference type="RefSeq" id="WP_339964953.1">
    <property type="nucleotide sequence ID" value="NZ_JBBHJY010000001.1"/>
</dbReference>
<feature type="transmembrane region" description="Helical" evidence="10">
    <location>
        <begin position="393"/>
        <end position="415"/>
    </location>
</feature>
<evidence type="ECO:0000256" key="6">
    <source>
        <dbReference type="ARBA" id="ARBA00022801"/>
    </source>
</evidence>
<evidence type="ECO:0000256" key="7">
    <source>
        <dbReference type="ARBA" id="ARBA00022989"/>
    </source>
</evidence>
<keyword evidence="13" id="KW-1185">Reference proteome</keyword>
<gene>
    <name evidence="12" type="ORF">WG900_04360</name>
</gene>
<keyword evidence="10" id="KW-0472">Membrane</keyword>
<keyword evidence="10" id="KW-0812">Transmembrane</keyword>
<evidence type="ECO:0000256" key="5">
    <source>
        <dbReference type="ARBA" id="ARBA00022554"/>
    </source>
</evidence>
<comment type="subcellular location">
    <subcellularLocation>
        <location evidence="2">Vacuole membrane</location>
        <topology evidence="2">Multi-pass membrane protein</topology>
    </subcellularLocation>
</comment>
<feature type="transmembrane region" description="Helical" evidence="10">
    <location>
        <begin position="497"/>
        <end position="517"/>
    </location>
</feature>
<evidence type="ECO:0000256" key="3">
    <source>
        <dbReference type="ARBA" id="ARBA00010918"/>
    </source>
</evidence>
<comment type="function">
    <text evidence="1">May be involved in vacuolar sorting and osmoregulation.</text>
</comment>
<feature type="transmembrane region" description="Helical" evidence="10">
    <location>
        <begin position="427"/>
        <end position="460"/>
    </location>
</feature>
<comment type="caution">
    <text evidence="12">The sequence shown here is derived from an EMBL/GenBank/DDBJ whole genome shotgun (WGS) entry which is preliminary data.</text>
</comment>
<feature type="transmembrane region" description="Helical" evidence="10">
    <location>
        <begin position="466"/>
        <end position="485"/>
    </location>
</feature>
<dbReference type="Pfam" id="PF04389">
    <property type="entry name" value="Peptidase_M28"/>
    <property type="match status" value="1"/>
</dbReference>
<evidence type="ECO:0000259" key="11">
    <source>
        <dbReference type="Pfam" id="PF04389"/>
    </source>
</evidence>
<evidence type="ECO:0000256" key="9">
    <source>
        <dbReference type="ARBA" id="ARBA00031512"/>
    </source>
</evidence>
<evidence type="ECO:0000313" key="13">
    <source>
        <dbReference type="Proteomes" id="UP001379235"/>
    </source>
</evidence>
<dbReference type="PROSITE" id="PS00758">
    <property type="entry name" value="ARGE_DAPE_CPG2_1"/>
    <property type="match status" value="1"/>
</dbReference>
<dbReference type="Gene3D" id="3.40.630.10">
    <property type="entry name" value="Zn peptidases"/>
    <property type="match status" value="1"/>
</dbReference>
<evidence type="ECO:0000256" key="10">
    <source>
        <dbReference type="SAM" id="Phobius"/>
    </source>
</evidence>
<feature type="transmembrane region" description="Helical" evidence="10">
    <location>
        <begin position="360"/>
        <end position="381"/>
    </location>
</feature>
<feature type="transmembrane region" description="Helical" evidence="10">
    <location>
        <begin position="328"/>
        <end position="348"/>
    </location>
</feature>
<evidence type="ECO:0000256" key="8">
    <source>
        <dbReference type="ARBA" id="ARBA00023180"/>
    </source>
</evidence>
<dbReference type="Proteomes" id="UP001379235">
    <property type="component" value="Unassembled WGS sequence"/>
</dbReference>
<evidence type="ECO:0000256" key="2">
    <source>
        <dbReference type="ARBA" id="ARBA00004128"/>
    </source>
</evidence>
<evidence type="ECO:0000256" key="4">
    <source>
        <dbReference type="ARBA" id="ARBA00017435"/>
    </source>
</evidence>
<accession>A0ABU8S5B9</accession>